<name>A0A9P5PWZ1_9AGAR</name>
<keyword evidence="5" id="KW-0804">Transcription</keyword>
<dbReference type="OrthoDB" id="5575144at2759"/>
<feature type="region of interest" description="Disordered" evidence="7">
    <location>
        <begin position="56"/>
        <end position="86"/>
    </location>
</feature>
<accession>A0A9P5PWZ1</accession>
<keyword evidence="1" id="KW-0479">Metal-binding</keyword>
<dbReference type="Proteomes" id="UP000772434">
    <property type="component" value="Unassembled WGS sequence"/>
</dbReference>
<evidence type="ECO:0000256" key="1">
    <source>
        <dbReference type="ARBA" id="ARBA00022723"/>
    </source>
</evidence>
<dbReference type="InterPro" id="IPR050335">
    <property type="entry name" value="ERT1_acuK_gluconeogen_tf"/>
</dbReference>
<dbReference type="GO" id="GO:0046872">
    <property type="term" value="F:metal ion binding"/>
    <property type="evidence" value="ECO:0007669"/>
    <property type="project" value="UniProtKB-KW"/>
</dbReference>
<gene>
    <name evidence="8" type="ORF">BDP27DRAFT_1363271</name>
</gene>
<protein>
    <submittedName>
        <fullName evidence="8">Uncharacterized protein</fullName>
    </submittedName>
</protein>
<keyword evidence="6" id="KW-0539">Nucleus</keyword>
<dbReference type="PANTHER" id="PTHR47659:SF7">
    <property type="entry name" value="FUNGAL TRANSCRIPTIONAL REGULATORY PROTEIN, N-TERMINAL DOMAIN-CONTAINING PROTEIN"/>
    <property type="match status" value="1"/>
</dbReference>
<organism evidence="8 9">
    <name type="scientific">Rhodocollybia butyracea</name>
    <dbReference type="NCBI Taxonomy" id="206335"/>
    <lineage>
        <taxon>Eukaryota</taxon>
        <taxon>Fungi</taxon>
        <taxon>Dikarya</taxon>
        <taxon>Basidiomycota</taxon>
        <taxon>Agaricomycotina</taxon>
        <taxon>Agaricomycetes</taxon>
        <taxon>Agaricomycetidae</taxon>
        <taxon>Agaricales</taxon>
        <taxon>Marasmiineae</taxon>
        <taxon>Omphalotaceae</taxon>
        <taxon>Rhodocollybia</taxon>
    </lineage>
</organism>
<comment type="caution">
    <text evidence="8">The sequence shown here is derived from an EMBL/GenBank/DDBJ whole genome shotgun (WGS) entry which is preliminary data.</text>
</comment>
<evidence type="ECO:0000256" key="4">
    <source>
        <dbReference type="ARBA" id="ARBA00023125"/>
    </source>
</evidence>
<evidence type="ECO:0000256" key="3">
    <source>
        <dbReference type="ARBA" id="ARBA00023015"/>
    </source>
</evidence>
<evidence type="ECO:0000256" key="6">
    <source>
        <dbReference type="ARBA" id="ARBA00023242"/>
    </source>
</evidence>
<evidence type="ECO:0000313" key="9">
    <source>
        <dbReference type="Proteomes" id="UP000772434"/>
    </source>
</evidence>
<dbReference type="EMBL" id="JADNRY010000049">
    <property type="protein sequence ID" value="KAF9069580.1"/>
    <property type="molecule type" value="Genomic_DNA"/>
</dbReference>
<proteinExistence type="predicted"/>
<evidence type="ECO:0000256" key="7">
    <source>
        <dbReference type="SAM" id="MobiDB-lite"/>
    </source>
</evidence>
<keyword evidence="3" id="KW-0805">Transcription regulation</keyword>
<keyword evidence="9" id="KW-1185">Reference proteome</keyword>
<keyword evidence="4" id="KW-0238">DNA-binding</keyword>
<evidence type="ECO:0000313" key="8">
    <source>
        <dbReference type="EMBL" id="KAF9069580.1"/>
    </source>
</evidence>
<sequence>MTNSNSLSHHFHSLASTNQSLLGMEYPARSKCDDARPCQRCIKYSRALTCVDHKKKEQTKGVQRGPYKKRNVGLTSSGTEQLDNAEPPEQVFENGLEGFDSQLIPANTVPGYGQDARSSPPLLHNISHRKPRSNNKGEEQTCGNPVSQISPGKYFVEHAMSPLHPMATECGFGPFLSGDKRQGGDRPLSPIGLYLDGLRWEGYASLSKAQMASECTGLQSGSPHHAFHWLLRTATMELEKDVSSSSS</sequence>
<evidence type="ECO:0000256" key="5">
    <source>
        <dbReference type="ARBA" id="ARBA00023163"/>
    </source>
</evidence>
<reference evidence="8" key="1">
    <citation type="submission" date="2020-11" db="EMBL/GenBank/DDBJ databases">
        <authorList>
            <consortium name="DOE Joint Genome Institute"/>
            <person name="Ahrendt S."/>
            <person name="Riley R."/>
            <person name="Andreopoulos W."/>
            <person name="Labutti K."/>
            <person name="Pangilinan J."/>
            <person name="Ruiz-Duenas F.J."/>
            <person name="Barrasa J.M."/>
            <person name="Sanchez-Garcia M."/>
            <person name="Camarero S."/>
            <person name="Miyauchi S."/>
            <person name="Serrano A."/>
            <person name="Linde D."/>
            <person name="Babiker R."/>
            <person name="Drula E."/>
            <person name="Ayuso-Fernandez I."/>
            <person name="Pacheco R."/>
            <person name="Padilla G."/>
            <person name="Ferreira P."/>
            <person name="Barriuso J."/>
            <person name="Kellner H."/>
            <person name="Castanera R."/>
            <person name="Alfaro M."/>
            <person name="Ramirez L."/>
            <person name="Pisabarro A.G."/>
            <person name="Kuo A."/>
            <person name="Tritt A."/>
            <person name="Lipzen A."/>
            <person name="He G."/>
            <person name="Yan M."/>
            <person name="Ng V."/>
            <person name="Cullen D."/>
            <person name="Martin F."/>
            <person name="Rosso M.-N."/>
            <person name="Henrissat B."/>
            <person name="Hibbett D."/>
            <person name="Martinez A.T."/>
            <person name="Grigoriev I.V."/>
        </authorList>
    </citation>
    <scope>NUCLEOTIDE SEQUENCE</scope>
    <source>
        <strain evidence="8">AH 40177</strain>
    </source>
</reference>
<dbReference type="GO" id="GO:0003677">
    <property type="term" value="F:DNA binding"/>
    <property type="evidence" value="ECO:0007669"/>
    <property type="project" value="UniProtKB-KW"/>
</dbReference>
<feature type="compositionally biased region" description="Polar residues" evidence="7">
    <location>
        <begin position="73"/>
        <end position="82"/>
    </location>
</feature>
<feature type="region of interest" description="Disordered" evidence="7">
    <location>
        <begin position="103"/>
        <end position="147"/>
    </location>
</feature>
<dbReference type="PANTHER" id="PTHR47659">
    <property type="entry name" value="ZN(II)2CYS6 TRANSCRIPTION FACTOR (EUROFUNG)-RELATED"/>
    <property type="match status" value="1"/>
</dbReference>
<evidence type="ECO:0000256" key="2">
    <source>
        <dbReference type="ARBA" id="ARBA00022833"/>
    </source>
</evidence>
<keyword evidence="2" id="KW-0862">Zinc</keyword>
<dbReference type="AlphaFoldDB" id="A0A9P5PWZ1"/>